<protein>
    <recommendedName>
        <fullName evidence="3">Dehydrogenase</fullName>
    </recommendedName>
</protein>
<keyword evidence="2" id="KW-1185">Reference proteome</keyword>
<proteinExistence type="predicted"/>
<evidence type="ECO:0008006" key="3">
    <source>
        <dbReference type="Google" id="ProtNLM"/>
    </source>
</evidence>
<reference evidence="1 2" key="1">
    <citation type="submission" date="2017-04" db="EMBL/GenBank/DDBJ databases">
        <authorList>
            <person name="Afonso C.L."/>
            <person name="Miller P.J."/>
            <person name="Scott M.A."/>
            <person name="Spackman E."/>
            <person name="Goraichik I."/>
            <person name="Dimitrov K.M."/>
            <person name="Suarez D.L."/>
            <person name="Swayne D.E."/>
        </authorList>
    </citation>
    <scope>NUCLEOTIDE SEQUENCE [LARGE SCALE GENOMIC DNA]</scope>
    <source>
        <strain evidence="1 2">N3/975</strain>
    </source>
</reference>
<name>A0A1X7H1N0_9BACL</name>
<dbReference type="AlphaFoldDB" id="A0A1X7H1N0"/>
<gene>
    <name evidence="1" type="ORF">SAMN05661091_1540</name>
</gene>
<dbReference type="SUPFAM" id="SSF51735">
    <property type="entry name" value="NAD(P)-binding Rossmann-fold domains"/>
    <property type="match status" value="1"/>
</dbReference>
<evidence type="ECO:0000313" key="2">
    <source>
        <dbReference type="Proteomes" id="UP000192940"/>
    </source>
</evidence>
<sequence>MKKIGFIDYYLDEWHANKYPEWIQSESGGEMQVAYAYGVKDAENGLSNAEWCRRNNVKLMNTIEEVVNESDYLIVLSPDHPEQHEALAQLPLQSGKPTYMDKTFAPDRKAAIRLFELAAQHGTPLYSSSALRFAAEYVNVERSGMKVISSWGPGAFENYSIHQIEPIVSMLGPDAKRVMYIGTDTTPALLIEFTDGRQAIIHHLGEDCPFTMAVNYQSGSCKILKPESDFFKLFIQDLVAFFSTGHINVPSTQTISIITIIEYGLKAAACPYQWIELPERLVKVFN</sequence>
<organism evidence="1 2">
    <name type="scientific">Paenibacillus uliginis N3/975</name>
    <dbReference type="NCBI Taxonomy" id="1313296"/>
    <lineage>
        <taxon>Bacteria</taxon>
        <taxon>Bacillati</taxon>
        <taxon>Bacillota</taxon>
        <taxon>Bacilli</taxon>
        <taxon>Bacillales</taxon>
        <taxon>Paenibacillaceae</taxon>
        <taxon>Paenibacillus</taxon>
    </lineage>
</organism>
<dbReference type="EMBL" id="LT840184">
    <property type="protein sequence ID" value="SMF78274.1"/>
    <property type="molecule type" value="Genomic_DNA"/>
</dbReference>
<dbReference type="Proteomes" id="UP000192940">
    <property type="component" value="Chromosome I"/>
</dbReference>
<dbReference type="RefSeq" id="WP_208918462.1">
    <property type="nucleotide sequence ID" value="NZ_LT840184.1"/>
</dbReference>
<dbReference type="STRING" id="1313296.SAMN05661091_1540"/>
<evidence type="ECO:0000313" key="1">
    <source>
        <dbReference type="EMBL" id="SMF78274.1"/>
    </source>
</evidence>
<dbReference type="Gene3D" id="3.40.50.720">
    <property type="entry name" value="NAD(P)-binding Rossmann-like Domain"/>
    <property type="match status" value="1"/>
</dbReference>
<dbReference type="InterPro" id="IPR036291">
    <property type="entry name" value="NAD(P)-bd_dom_sf"/>
</dbReference>
<accession>A0A1X7H1N0</accession>